<name>A0A0X3VPB5_STRVO</name>
<proteinExistence type="predicted"/>
<accession>A0A0X3VPB5</accession>
<reference evidence="2" key="1">
    <citation type="submission" date="2015-10" db="EMBL/GenBank/DDBJ databases">
        <authorList>
            <person name="Ju K.-S."/>
            <person name="Doroghazi J.R."/>
            <person name="Metcalf W.W."/>
        </authorList>
    </citation>
    <scope>NUCLEOTIDE SEQUENCE [LARGE SCALE GENOMIC DNA]</scope>
    <source>
        <strain evidence="2">NRRL F-8817</strain>
    </source>
</reference>
<protein>
    <submittedName>
        <fullName evidence="1">Uncharacterized protein</fullName>
    </submittedName>
</protein>
<dbReference type="AlphaFoldDB" id="A0A0X3VPB5"/>
<evidence type="ECO:0000313" key="1">
    <source>
        <dbReference type="EMBL" id="KUL46605.1"/>
    </source>
</evidence>
<sequence>MFQHLTGARGPGRVLPYLGIVRSDAMEEAQVGTIVGGDVGTSTRWKGPNGDRWSSARRRLARWREDSRNADQRLEEIAADHLSALHETLRADRSAFGLYDTACAAGERLAGALGSLAAEGAESEDALVARLVSEVGGDGGTLADAAVRRGMAAAVRDVRDMHPEMDDVMNGGGAGGGFAWDILCDLYQVFFADMVGEFLRAVVAEHVKLAVPVLIATDPEGRIADWVAEKVVDLAPNPCEESAEATDLAQAVDTAQSVVGAAQDPSTALSKIAESLVPQAVGKILGLITEETTGEEGAAA</sequence>
<dbReference type="Proteomes" id="UP000053413">
    <property type="component" value="Unassembled WGS sequence"/>
</dbReference>
<dbReference type="EMBL" id="LLZJ01000392">
    <property type="protein sequence ID" value="KUL46605.1"/>
    <property type="molecule type" value="Genomic_DNA"/>
</dbReference>
<evidence type="ECO:0000313" key="2">
    <source>
        <dbReference type="Proteomes" id="UP000053413"/>
    </source>
</evidence>
<organism evidence="1 2">
    <name type="scientific">Streptomyces violaceusniger</name>
    <dbReference type="NCBI Taxonomy" id="68280"/>
    <lineage>
        <taxon>Bacteria</taxon>
        <taxon>Bacillati</taxon>
        <taxon>Actinomycetota</taxon>
        <taxon>Actinomycetes</taxon>
        <taxon>Kitasatosporales</taxon>
        <taxon>Streptomycetaceae</taxon>
        <taxon>Streptomyces</taxon>
        <taxon>Streptomyces violaceusniger group</taxon>
    </lineage>
</organism>
<comment type="caution">
    <text evidence="1">The sequence shown here is derived from an EMBL/GenBank/DDBJ whole genome shotgun (WGS) entry which is preliminary data.</text>
</comment>
<gene>
    <name evidence="1" type="ORF">ADL28_34435</name>
</gene>